<sequence>MRKCKHRLRCPNCQSLNTKRKGNFQTKKGKKRNRWHCHNCKSSFTPYKEQLNLNTCRLYFEKGCGYRETGRTFQIAPITAWNKTIPFGFNCKSPLEVSLELKPKWSGFLLLDGDAINVLGKEESLLLGVDVYAQDIPVGFLVRQELKLHWVLILNALKIQLGYPFKGIVSDGDPKIKGAVKEVTPDVPYQICIKHYEDFLRYILRYQFKHRRGMHREYERFIDEVHQMLYAPNIEMSEENLKRIINDPNFKRAGLADLIDKLIRDFPYLITHFLHPGLPRTNSIIEGVISRLDRRINPTNGFQYHKTAWATIKMMIMRYRFKPFTDSRNKKNNHKAPLELAGVDVSGIDWLKFSQRSSQPKNLLSLLEF</sequence>
<evidence type="ECO:0008006" key="3">
    <source>
        <dbReference type="Google" id="ProtNLM"/>
    </source>
</evidence>
<dbReference type="EMBL" id="PFFY01000265">
    <property type="protein sequence ID" value="PIW32560.1"/>
    <property type="molecule type" value="Genomic_DNA"/>
</dbReference>
<reference evidence="2" key="1">
    <citation type="submission" date="2017-09" db="EMBL/GenBank/DDBJ databases">
        <title>Depth-based differentiation of microbial function through sediment-hosted aquifers and enrichment of novel symbionts in the deep terrestrial subsurface.</title>
        <authorList>
            <person name="Probst A.J."/>
            <person name="Ladd B."/>
            <person name="Jarett J.K."/>
            <person name="Geller-Mcgrath D.E."/>
            <person name="Sieber C.M.K."/>
            <person name="Emerson J.B."/>
            <person name="Anantharaman K."/>
            <person name="Thomas B.C."/>
            <person name="Malmstrom R."/>
            <person name="Stieglmeier M."/>
            <person name="Klingl A."/>
            <person name="Woyke T."/>
            <person name="Ryan C.M."/>
            <person name="Banfield J.F."/>
        </authorList>
    </citation>
    <scope>NUCLEOTIDE SEQUENCE [LARGE SCALE GENOMIC DNA]</scope>
</reference>
<evidence type="ECO:0000313" key="1">
    <source>
        <dbReference type="EMBL" id="PIW32560.1"/>
    </source>
</evidence>
<dbReference type="Proteomes" id="UP000230025">
    <property type="component" value="Unassembled WGS sequence"/>
</dbReference>
<comment type="caution">
    <text evidence="1">The sequence shown here is derived from an EMBL/GenBank/DDBJ whole genome shotgun (WGS) entry which is preliminary data.</text>
</comment>
<proteinExistence type="predicted"/>
<dbReference type="AlphaFoldDB" id="A0A2M7GXL6"/>
<gene>
    <name evidence="1" type="ORF">COW28_05780</name>
</gene>
<evidence type="ECO:0000313" key="2">
    <source>
        <dbReference type="Proteomes" id="UP000230025"/>
    </source>
</evidence>
<accession>A0A2M7GXL6</accession>
<organism evidence="1 2">
    <name type="scientific">bacterium (Candidatus Ratteibacteria) CG15_BIG_FIL_POST_REV_8_21_14_020_41_12</name>
    <dbReference type="NCBI Taxonomy" id="2014291"/>
    <lineage>
        <taxon>Bacteria</taxon>
        <taxon>Candidatus Ratteibacteria</taxon>
    </lineage>
</organism>
<protein>
    <recommendedName>
        <fullName evidence="3">MULE transposase domain-containing protein</fullName>
    </recommendedName>
</protein>
<name>A0A2M7GXL6_9BACT</name>